<dbReference type="Proteomes" id="UP000619486">
    <property type="component" value="Unassembled WGS sequence"/>
</dbReference>
<keyword evidence="3" id="KW-1185">Reference proteome</keyword>
<organism evidence="2 3">
    <name type="scientific">Streptomyces purpureus</name>
    <dbReference type="NCBI Taxonomy" id="1951"/>
    <lineage>
        <taxon>Bacteria</taxon>
        <taxon>Bacillati</taxon>
        <taxon>Actinomycetota</taxon>
        <taxon>Actinomycetes</taxon>
        <taxon>Kitasatosporales</taxon>
        <taxon>Streptomycetaceae</taxon>
        <taxon>Streptomyces</taxon>
    </lineage>
</organism>
<evidence type="ECO:0000313" key="3">
    <source>
        <dbReference type="Proteomes" id="UP000619486"/>
    </source>
</evidence>
<name>A0A918H4E4_9ACTN</name>
<dbReference type="AlphaFoldDB" id="A0A918H4E4"/>
<reference evidence="2" key="2">
    <citation type="submission" date="2020-09" db="EMBL/GenBank/DDBJ databases">
        <authorList>
            <person name="Sun Q."/>
            <person name="Ohkuma M."/>
        </authorList>
    </citation>
    <scope>NUCLEOTIDE SEQUENCE</scope>
    <source>
        <strain evidence="2">JCM 3172</strain>
    </source>
</reference>
<evidence type="ECO:0000313" key="2">
    <source>
        <dbReference type="EMBL" id="GGT35766.1"/>
    </source>
</evidence>
<feature type="region of interest" description="Disordered" evidence="1">
    <location>
        <begin position="1"/>
        <end position="34"/>
    </location>
</feature>
<sequence length="101" mass="10124">MFRAGVHGCPAVQSSEALSPSDGPADRPTAISSDVWLGHESTPIGAADHSGHAEGARVVVTSGPFGVGAGRATLPWTVGRQWPGPPGFFAGFTPVSAADSS</sequence>
<comment type="caution">
    <text evidence="2">The sequence shown here is derived from an EMBL/GenBank/DDBJ whole genome shotgun (WGS) entry which is preliminary data.</text>
</comment>
<reference evidence="2" key="1">
    <citation type="journal article" date="2014" name="Int. J. Syst. Evol. Microbiol.">
        <title>Complete genome sequence of Corynebacterium casei LMG S-19264T (=DSM 44701T), isolated from a smear-ripened cheese.</title>
        <authorList>
            <consortium name="US DOE Joint Genome Institute (JGI-PGF)"/>
            <person name="Walter F."/>
            <person name="Albersmeier A."/>
            <person name="Kalinowski J."/>
            <person name="Ruckert C."/>
        </authorList>
    </citation>
    <scope>NUCLEOTIDE SEQUENCE</scope>
    <source>
        <strain evidence="2">JCM 3172</strain>
    </source>
</reference>
<accession>A0A918H4E4</accession>
<proteinExistence type="predicted"/>
<dbReference type="EMBL" id="BMQQ01000010">
    <property type="protein sequence ID" value="GGT35766.1"/>
    <property type="molecule type" value="Genomic_DNA"/>
</dbReference>
<gene>
    <name evidence="2" type="ORF">GCM10014713_31860</name>
</gene>
<evidence type="ECO:0000256" key="1">
    <source>
        <dbReference type="SAM" id="MobiDB-lite"/>
    </source>
</evidence>
<protein>
    <submittedName>
        <fullName evidence="2">Uncharacterized protein</fullName>
    </submittedName>
</protein>